<name>A0ABY9BLL5_VITVI</name>
<dbReference type="EMBL" id="CP126650">
    <property type="protein sequence ID" value="WJZ83654.1"/>
    <property type="molecule type" value="Genomic_DNA"/>
</dbReference>
<evidence type="ECO:0000313" key="2">
    <source>
        <dbReference type="EMBL" id="WJZ83654.1"/>
    </source>
</evidence>
<accession>A0ABY9BLL5</accession>
<sequence length="243" mass="28087">MIDEFVALMRNKIWSLVSLPNGRKAIGYKWVFKVKENFDGTINKYKARLVAKGFHQVAGFNFNETFSPVVKSTTIRVVLTITLAKNWVVRQLDINNAFLNGDLQKEVFMEQPPRFVDPKQPHLVCKLHKSLYGLKQAPRAWFEKLRNALIAFGFITARSDQSLFIRITTTHTIFILVYVDDILVTRCNSEEVQTIINKLNKSFTLKDLGEVDYFMGIQVRHTTEGLHLSQTKYLKDLLCKARM</sequence>
<reference evidence="2 3" key="1">
    <citation type="journal article" date="2023" name="Hortic Res">
        <title>The complete reference genome for grapevine (Vitis vinifera L.) genetics and breeding.</title>
        <authorList>
            <person name="Shi X."/>
            <person name="Cao S."/>
            <person name="Wang X."/>
            <person name="Huang S."/>
            <person name="Wang Y."/>
            <person name="Liu Z."/>
            <person name="Liu W."/>
            <person name="Leng X."/>
            <person name="Peng Y."/>
            <person name="Wang N."/>
            <person name="Wang Y."/>
            <person name="Ma Z."/>
            <person name="Xu X."/>
            <person name="Zhang F."/>
            <person name="Xue H."/>
            <person name="Zhong H."/>
            <person name="Wang Y."/>
            <person name="Zhang K."/>
            <person name="Velt A."/>
            <person name="Avia K."/>
            <person name="Holtgrawe D."/>
            <person name="Grimplet J."/>
            <person name="Matus J.T."/>
            <person name="Ware D."/>
            <person name="Wu X."/>
            <person name="Wang H."/>
            <person name="Liu C."/>
            <person name="Fang Y."/>
            <person name="Rustenholz C."/>
            <person name="Cheng Z."/>
            <person name="Xiao H."/>
            <person name="Zhou Y."/>
        </authorList>
    </citation>
    <scope>NUCLEOTIDE SEQUENCE [LARGE SCALE GENOMIC DNA]</scope>
    <source>
        <strain evidence="3">cv. Pinot noir / PN40024</strain>
        <tissue evidence="2">Leaf</tissue>
    </source>
</reference>
<gene>
    <name evidence="2" type="ORF">VitviT2T_003318</name>
</gene>
<dbReference type="PANTHER" id="PTHR43383">
    <property type="entry name" value="NODULIN 6"/>
    <property type="match status" value="1"/>
</dbReference>
<organism evidence="2 3">
    <name type="scientific">Vitis vinifera</name>
    <name type="common">Grape</name>
    <dbReference type="NCBI Taxonomy" id="29760"/>
    <lineage>
        <taxon>Eukaryota</taxon>
        <taxon>Viridiplantae</taxon>
        <taxon>Streptophyta</taxon>
        <taxon>Embryophyta</taxon>
        <taxon>Tracheophyta</taxon>
        <taxon>Spermatophyta</taxon>
        <taxon>Magnoliopsida</taxon>
        <taxon>eudicotyledons</taxon>
        <taxon>Gunneridae</taxon>
        <taxon>Pentapetalae</taxon>
        <taxon>rosids</taxon>
        <taxon>Vitales</taxon>
        <taxon>Vitaceae</taxon>
        <taxon>Viteae</taxon>
        <taxon>Vitis</taxon>
    </lineage>
</organism>
<proteinExistence type="predicted"/>
<protein>
    <recommendedName>
        <fullName evidence="1">Reverse transcriptase Ty1/copia-type domain-containing protein</fullName>
    </recommendedName>
</protein>
<dbReference type="Pfam" id="PF07727">
    <property type="entry name" value="RVT_2"/>
    <property type="match status" value="1"/>
</dbReference>
<dbReference type="SUPFAM" id="SSF56672">
    <property type="entry name" value="DNA/RNA polymerases"/>
    <property type="match status" value="1"/>
</dbReference>
<feature type="domain" description="Reverse transcriptase Ty1/copia-type" evidence="1">
    <location>
        <begin position="11"/>
        <end position="243"/>
    </location>
</feature>
<dbReference type="InterPro" id="IPR043502">
    <property type="entry name" value="DNA/RNA_pol_sf"/>
</dbReference>
<dbReference type="Proteomes" id="UP001227230">
    <property type="component" value="Chromosome 3"/>
</dbReference>
<evidence type="ECO:0000313" key="3">
    <source>
        <dbReference type="Proteomes" id="UP001227230"/>
    </source>
</evidence>
<keyword evidence="3" id="KW-1185">Reference proteome</keyword>
<dbReference type="InterPro" id="IPR013103">
    <property type="entry name" value="RVT_2"/>
</dbReference>
<evidence type="ECO:0000259" key="1">
    <source>
        <dbReference type="Pfam" id="PF07727"/>
    </source>
</evidence>
<dbReference type="PANTHER" id="PTHR43383:SF2">
    <property type="entry name" value="AMIDOHYDROLASE 2 FAMILY PROTEIN"/>
    <property type="match status" value="1"/>
</dbReference>